<name>A0A564Z4P1_HYMDI</name>
<keyword evidence="2" id="KW-1185">Reference proteome</keyword>
<reference evidence="1 2" key="1">
    <citation type="submission" date="2019-07" db="EMBL/GenBank/DDBJ databases">
        <authorList>
            <person name="Jastrzebski P J."/>
            <person name="Paukszto L."/>
            <person name="Jastrzebski P J."/>
        </authorList>
    </citation>
    <scope>NUCLEOTIDE SEQUENCE [LARGE SCALE GENOMIC DNA]</scope>
    <source>
        <strain evidence="1 2">WMS-il1</strain>
    </source>
</reference>
<gene>
    <name evidence="1" type="ORF">WMSIL1_LOCUS11986</name>
</gene>
<organism evidence="1 2">
    <name type="scientific">Hymenolepis diminuta</name>
    <name type="common">Rat tapeworm</name>
    <dbReference type="NCBI Taxonomy" id="6216"/>
    <lineage>
        <taxon>Eukaryota</taxon>
        <taxon>Metazoa</taxon>
        <taxon>Spiralia</taxon>
        <taxon>Lophotrochozoa</taxon>
        <taxon>Platyhelminthes</taxon>
        <taxon>Cestoda</taxon>
        <taxon>Eucestoda</taxon>
        <taxon>Cyclophyllidea</taxon>
        <taxon>Hymenolepididae</taxon>
        <taxon>Hymenolepis</taxon>
    </lineage>
</organism>
<dbReference type="Proteomes" id="UP000321570">
    <property type="component" value="Unassembled WGS sequence"/>
</dbReference>
<accession>A0A564Z4P1</accession>
<sequence length="90" mass="10210">MPGFGNQRMISKYVTLPSRKQCISVLYFALPTDVVAHIIDIVDEAPEDSSFDTLKTTVIGHLSDSQKIQDSQIRRLHSFLTSSRNTISRW</sequence>
<evidence type="ECO:0000313" key="2">
    <source>
        <dbReference type="Proteomes" id="UP000321570"/>
    </source>
</evidence>
<dbReference type="AlphaFoldDB" id="A0A564Z4P1"/>
<proteinExistence type="predicted"/>
<dbReference type="EMBL" id="CABIJS010000566">
    <property type="protein sequence ID" value="VUZ53764.1"/>
    <property type="molecule type" value="Genomic_DNA"/>
</dbReference>
<protein>
    <submittedName>
        <fullName evidence="1">Uncharacterized protein</fullName>
    </submittedName>
</protein>
<evidence type="ECO:0000313" key="1">
    <source>
        <dbReference type="EMBL" id="VUZ53764.1"/>
    </source>
</evidence>